<dbReference type="KEGG" id="rpb:RPB_1551"/>
<gene>
    <name evidence="2" type="ordered locus">RPB_1551</name>
</gene>
<evidence type="ECO:0000313" key="3">
    <source>
        <dbReference type="Proteomes" id="UP000008809"/>
    </source>
</evidence>
<dbReference type="PANTHER" id="PTHR43245">
    <property type="entry name" value="BIFUNCTIONAL POLYMYXIN RESISTANCE PROTEIN ARNA"/>
    <property type="match status" value="1"/>
</dbReference>
<protein>
    <submittedName>
        <fullName evidence="2">NAD-dependent epimerase/dehydratase</fullName>
    </submittedName>
</protein>
<dbReference type="AlphaFoldDB" id="Q2IZU9"/>
<dbReference type="eggNOG" id="COG0451">
    <property type="taxonomic scope" value="Bacteria"/>
</dbReference>
<dbReference type="Proteomes" id="UP000008809">
    <property type="component" value="Chromosome"/>
</dbReference>
<organism evidence="2 3">
    <name type="scientific">Rhodopseudomonas palustris (strain HaA2)</name>
    <dbReference type="NCBI Taxonomy" id="316058"/>
    <lineage>
        <taxon>Bacteria</taxon>
        <taxon>Pseudomonadati</taxon>
        <taxon>Pseudomonadota</taxon>
        <taxon>Alphaproteobacteria</taxon>
        <taxon>Hyphomicrobiales</taxon>
        <taxon>Nitrobacteraceae</taxon>
        <taxon>Rhodopseudomonas</taxon>
    </lineage>
</organism>
<feature type="domain" description="NAD-dependent epimerase/dehydratase" evidence="1">
    <location>
        <begin position="18"/>
        <end position="203"/>
    </location>
</feature>
<dbReference type="InterPro" id="IPR001509">
    <property type="entry name" value="Epimerase_deHydtase"/>
</dbReference>
<evidence type="ECO:0000313" key="2">
    <source>
        <dbReference type="EMBL" id="ABD06261.1"/>
    </source>
</evidence>
<dbReference type="HOGENOM" id="CLU_007383_6_1_5"/>
<dbReference type="STRING" id="316058.RPB_1551"/>
<dbReference type="Gene3D" id="3.40.50.720">
    <property type="entry name" value="NAD(P)-binding Rossmann-like Domain"/>
    <property type="match status" value="1"/>
</dbReference>
<proteinExistence type="predicted"/>
<reference evidence="2 3" key="1">
    <citation type="submission" date="2006-01" db="EMBL/GenBank/DDBJ databases">
        <title>Complete sequence of Rhodopseudomonas palustris HaA2.</title>
        <authorList>
            <consortium name="US DOE Joint Genome Institute"/>
            <person name="Copeland A."/>
            <person name="Lucas S."/>
            <person name="Lapidus A."/>
            <person name="Barry K."/>
            <person name="Detter J.C."/>
            <person name="Glavina T."/>
            <person name="Hammon N."/>
            <person name="Israni S."/>
            <person name="Pitluck S."/>
            <person name="Chain P."/>
            <person name="Malfatti S."/>
            <person name="Shin M."/>
            <person name="Vergez L."/>
            <person name="Schmutz J."/>
            <person name="Larimer F."/>
            <person name="Land M."/>
            <person name="Hauser L."/>
            <person name="Pelletier D.A."/>
            <person name="Kyrpides N."/>
            <person name="Anderson I."/>
            <person name="Oda Y."/>
            <person name="Harwood C.S."/>
            <person name="Richardson P."/>
        </authorList>
    </citation>
    <scope>NUCLEOTIDE SEQUENCE [LARGE SCALE GENOMIC DNA]</scope>
    <source>
        <strain evidence="2 3">HaA2</strain>
    </source>
</reference>
<name>Q2IZU9_RHOP2</name>
<dbReference type="EMBL" id="CP000250">
    <property type="protein sequence ID" value="ABD06261.1"/>
    <property type="molecule type" value="Genomic_DNA"/>
</dbReference>
<dbReference type="PANTHER" id="PTHR43245:SF58">
    <property type="entry name" value="BLL5923 PROTEIN"/>
    <property type="match status" value="1"/>
</dbReference>
<dbReference type="SUPFAM" id="SSF51735">
    <property type="entry name" value="NAD(P)-binding Rossmann-fold domains"/>
    <property type="match status" value="1"/>
</dbReference>
<accession>Q2IZU9</accession>
<dbReference type="Pfam" id="PF01370">
    <property type="entry name" value="Epimerase"/>
    <property type="match status" value="1"/>
</dbReference>
<dbReference type="InterPro" id="IPR036291">
    <property type="entry name" value="NAD(P)-bd_dom_sf"/>
</dbReference>
<keyword evidence="3" id="KW-1185">Reference proteome</keyword>
<evidence type="ECO:0000259" key="1">
    <source>
        <dbReference type="Pfam" id="PF01370"/>
    </source>
</evidence>
<sequence length="302" mass="32677">MRQGVSFRAAVHRNEQGLPPGIDLVRGTRLDRDFDWGPALQGCDAVVHLGARVHVMNDGSADPLAEYRLTNVEGTMNLGRHAAAHVRRFVFVSSVKVNGEETAPGRSISETDGPAPVDPYGISKLEAEIGLRTLAWREPGLVILRPPLVYGPGVRANFRTMMRWLHRGVPLPLGSIENRRSLIGVDNLVDVIMTSLVHPAAANQTFLVSDGEDLSTPALLTRLAAALEVRARLLPFPPVLLERLARLAGQGAAISRLQNSLSLEIGKARQLLEWTPPVSVDEGLRRTAAAFLSERSGGSVVP</sequence>
<dbReference type="InterPro" id="IPR050177">
    <property type="entry name" value="Lipid_A_modif_metabolic_enz"/>
</dbReference>